<organism evidence="2 3">
    <name type="scientific">Pseudoalteromonas rubra</name>
    <dbReference type="NCBI Taxonomy" id="43658"/>
    <lineage>
        <taxon>Bacteria</taxon>
        <taxon>Pseudomonadati</taxon>
        <taxon>Pseudomonadota</taxon>
        <taxon>Gammaproteobacteria</taxon>
        <taxon>Alteromonadales</taxon>
        <taxon>Pseudoalteromonadaceae</taxon>
        <taxon>Pseudoalteromonas</taxon>
    </lineage>
</organism>
<gene>
    <name evidence="2" type="ORF">CWB99_03015</name>
</gene>
<name>A0A5S3WRY4_9GAMM</name>
<dbReference type="InterPro" id="IPR019670">
    <property type="entry name" value="DUF2523"/>
</dbReference>
<evidence type="ECO:0000313" key="3">
    <source>
        <dbReference type="Proteomes" id="UP000310249"/>
    </source>
</evidence>
<dbReference type="Proteomes" id="UP000310249">
    <property type="component" value="Unassembled WGS sequence"/>
</dbReference>
<comment type="caution">
    <text evidence="2">The sequence shown here is derived from an EMBL/GenBank/DDBJ whole genome shotgun (WGS) entry which is preliminary data.</text>
</comment>
<evidence type="ECO:0000313" key="2">
    <source>
        <dbReference type="EMBL" id="TMP31948.1"/>
    </source>
</evidence>
<keyword evidence="1" id="KW-0472">Membrane</keyword>
<evidence type="ECO:0000256" key="1">
    <source>
        <dbReference type="SAM" id="Phobius"/>
    </source>
</evidence>
<sequence>MLEWLAKTWVDFQQFLYSILLTLLDALKDLFYFIFEIFMDLVVVILEGMGALFEGLDISGYINGIPPNVAYYMGAVGLGEATGMIITSLTIRFMLQLVPFTRLGS</sequence>
<accession>A0A5S3WRY4</accession>
<keyword evidence="2" id="KW-0675">Receptor</keyword>
<keyword evidence="1" id="KW-0812">Transmembrane</keyword>
<proteinExistence type="predicted"/>
<protein>
    <submittedName>
        <fullName evidence="2">VSK receptor</fullName>
    </submittedName>
</protein>
<feature type="transmembrane region" description="Helical" evidence="1">
    <location>
        <begin position="69"/>
        <end position="95"/>
    </location>
</feature>
<dbReference type="RefSeq" id="WP_138552523.1">
    <property type="nucleotide sequence ID" value="NZ_PNCH01000038.1"/>
</dbReference>
<dbReference type="AlphaFoldDB" id="A0A5S3WRY4"/>
<keyword evidence="1" id="KW-1133">Transmembrane helix</keyword>
<dbReference type="Pfam" id="PF10734">
    <property type="entry name" value="DUF2523"/>
    <property type="match status" value="1"/>
</dbReference>
<feature type="transmembrane region" description="Helical" evidence="1">
    <location>
        <begin position="30"/>
        <end position="49"/>
    </location>
</feature>
<reference evidence="2 3" key="1">
    <citation type="submission" date="2018-01" db="EMBL/GenBank/DDBJ databases">
        <authorList>
            <person name="Paulsen S."/>
            <person name="Gram L.K."/>
        </authorList>
    </citation>
    <scope>NUCLEOTIDE SEQUENCE [LARGE SCALE GENOMIC DNA]</scope>
    <source>
        <strain evidence="2 3">S2676</strain>
    </source>
</reference>
<dbReference type="OrthoDB" id="9154706at2"/>
<dbReference type="EMBL" id="PNCI01000007">
    <property type="protein sequence ID" value="TMP31948.1"/>
    <property type="molecule type" value="Genomic_DNA"/>
</dbReference>
<reference evidence="3" key="2">
    <citation type="submission" date="2019-06" db="EMBL/GenBank/DDBJ databases">
        <title>Co-occurence of chitin degradation, pigmentation and bioactivity in marine Pseudoalteromonas.</title>
        <authorList>
            <person name="Sonnenschein E.C."/>
            <person name="Bech P.K."/>
        </authorList>
    </citation>
    <scope>NUCLEOTIDE SEQUENCE [LARGE SCALE GENOMIC DNA]</scope>
    <source>
        <strain evidence="3">S2676</strain>
    </source>
</reference>